<keyword evidence="5" id="KW-0539">Nucleus</keyword>
<keyword evidence="11" id="KW-0175">Coiled coil</keyword>
<dbReference type="InterPro" id="IPR015877">
    <property type="entry name" value="MAT1_centre"/>
</dbReference>
<comment type="caution">
    <text evidence="13">The sequence shown here is derived from an EMBL/GenBank/DDBJ whole genome shotgun (WGS) entry which is preliminary data.</text>
</comment>
<dbReference type="PANTHER" id="PTHR12683:SF13">
    <property type="entry name" value="CDK-ACTIVATING KINASE ASSEMBLY FACTOR MAT1"/>
    <property type="match status" value="1"/>
</dbReference>
<dbReference type="GO" id="GO:0008270">
    <property type="term" value="F:zinc ion binding"/>
    <property type="evidence" value="ECO:0007669"/>
    <property type="project" value="UniProtKB-KW"/>
</dbReference>
<dbReference type="InterPro" id="IPR017907">
    <property type="entry name" value="Znf_RING_CS"/>
</dbReference>
<evidence type="ECO:0000256" key="8">
    <source>
        <dbReference type="ARBA" id="ARBA00077720"/>
    </source>
</evidence>
<dbReference type="GO" id="GO:0005675">
    <property type="term" value="C:transcription factor TFIIH holo complex"/>
    <property type="evidence" value="ECO:0007669"/>
    <property type="project" value="InterPro"/>
</dbReference>
<organism evidence="13 14">
    <name type="scientific">Dreissena polymorpha</name>
    <name type="common">Zebra mussel</name>
    <name type="synonym">Mytilus polymorpha</name>
    <dbReference type="NCBI Taxonomy" id="45954"/>
    <lineage>
        <taxon>Eukaryota</taxon>
        <taxon>Metazoa</taxon>
        <taxon>Spiralia</taxon>
        <taxon>Lophotrochozoa</taxon>
        <taxon>Mollusca</taxon>
        <taxon>Bivalvia</taxon>
        <taxon>Autobranchia</taxon>
        <taxon>Heteroconchia</taxon>
        <taxon>Euheterodonta</taxon>
        <taxon>Imparidentia</taxon>
        <taxon>Neoheterodontei</taxon>
        <taxon>Myida</taxon>
        <taxon>Dreissenoidea</taxon>
        <taxon>Dreissenidae</taxon>
        <taxon>Dreissena</taxon>
    </lineage>
</organism>
<gene>
    <name evidence="13" type="ORF">DPMN_096359</name>
</gene>
<evidence type="ECO:0000256" key="7">
    <source>
        <dbReference type="ARBA" id="ARBA00077380"/>
    </source>
</evidence>
<feature type="domain" description="RING-type" evidence="12">
    <location>
        <begin position="6"/>
        <end position="50"/>
    </location>
</feature>
<feature type="coiled-coil region" evidence="11">
    <location>
        <begin position="115"/>
        <end position="180"/>
    </location>
</feature>
<keyword evidence="14" id="KW-1185">Reference proteome</keyword>
<dbReference type="Pfam" id="PF25811">
    <property type="entry name" value="CAK-anch_MAT1"/>
    <property type="match status" value="1"/>
</dbReference>
<proteinExistence type="predicted"/>
<dbReference type="Gene3D" id="3.30.40.10">
    <property type="entry name" value="Zinc/RING finger domain, C3HC4 (zinc finger)"/>
    <property type="match status" value="1"/>
</dbReference>
<dbReference type="InterPro" id="IPR057657">
    <property type="entry name" value="MAT1_CAK-anch"/>
</dbReference>
<accession>A0A9D4L9L3</accession>
<dbReference type="InterPro" id="IPR001841">
    <property type="entry name" value="Znf_RING"/>
</dbReference>
<evidence type="ECO:0000256" key="1">
    <source>
        <dbReference type="ARBA" id="ARBA00004123"/>
    </source>
</evidence>
<dbReference type="InterPro" id="IPR013083">
    <property type="entry name" value="Znf_RING/FYVE/PHD"/>
</dbReference>
<dbReference type="CDD" id="cd16517">
    <property type="entry name" value="RING-HC_MAT1"/>
    <property type="match status" value="1"/>
</dbReference>
<dbReference type="Proteomes" id="UP000828390">
    <property type="component" value="Unassembled WGS sequence"/>
</dbReference>
<dbReference type="AlphaFoldDB" id="A0A9D4L9L3"/>
<dbReference type="PANTHER" id="PTHR12683">
    <property type="entry name" value="CDK-ACTIVATING KINASE ASSEMBLY FACTOR MAT1"/>
    <property type="match status" value="1"/>
</dbReference>
<reference evidence="13" key="1">
    <citation type="journal article" date="2019" name="bioRxiv">
        <title>The Genome of the Zebra Mussel, Dreissena polymorpha: A Resource for Invasive Species Research.</title>
        <authorList>
            <person name="McCartney M.A."/>
            <person name="Auch B."/>
            <person name="Kono T."/>
            <person name="Mallez S."/>
            <person name="Zhang Y."/>
            <person name="Obille A."/>
            <person name="Becker A."/>
            <person name="Abrahante J.E."/>
            <person name="Garbe J."/>
            <person name="Badalamenti J.P."/>
            <person name="Herman A."/>
            <person name="Mangelson H."/>
            <person name="Liachko I."/>
            <person name="Sullivan S."/>
            <person name="Sone E.D."/>
            <person name="Koren S."/>
            <person name="Silverstein K.A.T."/>
            <person name="Beckman K.B."/>
            <person name="Gohl D.M."/>
        </authorList>
    </citation>
    <scope>NUCLEOTIDE SEQUENCE</scope>
    <source>
        <strain evidence="13">Duluth1</strain>
        <tissue evidence="13">Whole animal</tissue>
    </source>
</reference>
<keyword evidence="3 10" id="KW-0863">Zinc-finger</keyword>
<evidence type="ECO:0000259" key="12">
    <source>
        <dbReference type="PROSITE" id="PS50089"/>
    </source>
</evidence>
<evidence type="ECO:0000313" key="14">
    <source>
        <dbReference type="Proteomes" id="UP000828390"/>
    </source>
</evidence>
<dbReference type="NCBIfam" id="TIGR00570">
    <property type="entry name" value="cdk7"/>
    <property type="match status" value="1"/>
</dbReference>
<name>A0A9D4L9L3_DREPO</name>
<dbReference type="Pfam" id="PF17121">
    <property type="entry name" value="zf-C3HC4_5"/>
    <property type="match status" value="1"/>
</dbReference>
<reference evidence="13" key="2">
    <citation type="submission" date="2020-11" db="EMBL/GenBank/DDBJ databases">
        <authorList>
            <person name="McCartney M.A."/>
            <person name="Auch B."/>
            <person name="Kono T."/>
            <person name="Mallez S."/>
            <person name="Becker A."/>
            <person name="Gohl D.M."/>
            <person name="Silverstein K.A.T."/>
            <person name="Koren S."/>
            <person name="Bechman K.B."/>
            <person name="Herman A."/>
            <person name="Abrahante J.E."/>
            <person name="Garbe J."/>
        </authorList>
    </citation>
    <scope>NUCLEOTIDE SEQUENCE</scope>
    <source>
        <strain evidence="13">Duluth1</strain>
        <tissue evidence="13">Whole animal</tissue>
    </source>
</reference>
<dbReference type="SMART" id="SM00184">
    <property type="entry name" value="RING"/>
    <property type="match status" value="1"/>
</dbReference>
<evidence type="ECO:0000313" key="13">
    <source>
        <dbReference type="EMBL" id="KAH3853824.1"/>
    </source>
</evidence>
<dbReference type="OrthoDB" id="5963at2759"/>
<dbReference type="SUPFAM" id="SSF57850">
    <property type="entry name" value="RING/U-box"/>
    <property type="match status" value="1"/>
</dbReference>
<dbReference type="EMBL" id="JAIWYP010000003">
    <property type="protein sequence ID" value="KAH3853824.1"/>
    <property type="molecule type" value="Genomic_DNA"/>
</dbReference>
<keyword evidence="4" id="KW-0862">Zinc</keyword>
<comment type="subcellular location">
    <subcellularLocation>
        <location evidence="1">Nucleus</location>
    </subcellularLocation>
</comment>
<keyword evidence="2" id="KW-0479">Metal-binding</keyword>
<evidence type="ECO:0000256" key="5">
    <source>
        <dbReference type="ARBA" id="ARBA00023242"/>
    </source>
</evidence>
<protein>
    <recommendedName>
        <fullName evidence="6">CDK-activating kinase assembly factor MAT1</fullName>
    </recommendedName>
    <alternativeName>
        <fullName evidence="9">CDK7/cyclin-H assembly factor</fullName>
    </alternativeName>
    <alternativeName>
        <fullName evidence="7">Menage a trois</fullName>
    </alternativeName>
    <alternativeName>
        <fullName evidence="8">RING finger protein MAT1</fullName>
    </alternativeName>
</protein>
<evidence type="ECO:0000256" key="10">
    <source>
        <dbReference type="PROSITE-ProRule" id="PRU00175"/>
    </source>
</evidence>
<dbReference type="Pfam" id="PF06391">
    <property type="entry name" value="MAT1"/>
    <property type="match status" value="1"/>
</dbReference>
<dbReference type="FunFam" id="3.30.40.10:FF:000037">
    <property type="entry name" value="Cdk-activating kinase assembly factor MAT1, centre"/>
    <property type="match status" value="1"/>
</dbReference>
<evidence type="ECO:0000256" key="6">
    <source>
        <dbReference type="ARBA" id="ARBA00074719"/>
    </source>
</evidence>
<dbReference type="GO" id="GO:0006289">
    <property type="term" value="P:nucleotide-excision repair"/>
    <property type="evidence" value="ECO:0007669"/>
    <property type="project" value="InterPro"/>
</dbReference>
<dbReference type="InterPro" id="IPR004575">
    <property type="entry name" value="MAT1/Tfb3"/>
</dbReference>
<evidence type="ECO:0000256" key="4">
    <source>
        <dbReference type="ARBA" id="ARBA00022833"/>
    </source>
</evidence>
<evidence type="ECO:0000256" key="11">
    <source>
        <dbReference type="SAM" id="Coils"/>
    </source>
</evidence>
<dbReference type="PROSITE" id="PS50089">
    <property type="entry name" value="ZF_RING_2"/>
    <property type="match status" value="1"/>
</dbReference>
<evidence type="ECO:0000256" key="9">
    <source>
        <dbReference type="ARBA" id="ARBA00083888"/>
    </source>
</evidence>
<evidence type="ECO:0000256" key="2">
    <source>
        <dbReference type="ARBA" id="ARBA00022723"/>
    </source>
</evidence>
<sequence length="316" mass="36388">MDEQGCPRCLTTKYRNPSLKLLVNVCGHSLCESCVDLLFIKGSGNCPECDTALRRNNFRLQLFEDAYIEKEVDIRKKVIKDCYRKEEDFTTLREYNDYLESIETFVYNLTNNQDVENTKRLIEQYKRENKETFQKNRSKLSKDEEYLAMLIEEEEREAQLRREQDRVRDMNEKNSRKKHKEELIDELMFSERPASAILALHNAANTTDHSSAKGKQPFPKFSSGASWGFPTTDGTALPTLTDQGEPYIYTPCELQMLGPDPPSESDVQKKGFLKNVRSASDAERGGGYEARLACQRALMEAMCGLFLYQDTSEPMT</sequence>
<evidence type="ECO:0000256" key="3">
    <source>
        <dbReference type="ARBA" id="ARBA00022771"/>
    </source>
</evidence>
<dbReference type="PROSITE" id="PS00518">
    <property type="entry name" value="ZF_RING_1"/>
    <property type="match status" value="1"/>
</dbReference>
<dbReference type="GO" id="GO:0061575">
    <property type="term" value="F:cyclin-dependent protein serine/threonine kinase activator activity"/>
    <property type="evidence" value="ECO:0007669"/>
    <property type="project" value="InterPro"/>
</dbReference>
<dbReference type="GO" id="GO:0006357">
    <property type="term" value="P:regulation of transcription by RNA polymerase II"/>
    <property type="evidence" value="ECO:0007669"/>
    <property type="project" value="TreeGrafter"/>
</dbReference>